<organism evidence="2">
    <name type="scientific">marine sediment metagenome</name>
    <dbReference type="NCBI Taxonomy" id="412755"/>
    <lineage>
        <taxon>unclassified sequences</taxon>
        <taxon>metagenomes</taxon>
        <taxon>ecological metagenomes</taxon>
    </lineage>
</organism>
<reference evidence="2" key="1">
    <citation type="journal article" date="2014" name="Front. Microbiol.">
        <title>High frequency of phylogenetically diverse reductive dehalogenase-homologous genes in deep subseafloor sedimentary metagenomes.</title>
        <authorList>
            <person name="Kawai M."/>
            <person name="Futagami T."/>
            <person name="Toyoda A."/>
            <person name="Takaki Y."/>
            <person name="Nishi S."/>
            <person name="Hori S."/>
            <person name="Arai W."/>
            <person name="Tsubouchi T."/>
            <person name="Morono Y."/>
            <person name="Uchiyama I."/>
            <person name="Ito T."/>
            <person name="Fujiyama A."/>
            <person name="Inagaki F."/>
            <person name="Takami H."/>
        </authorList>
    </citation>
    <scope>NUCLEOTIDE SEQUENCE</scope>
    <source>
        <strain evidence="2">Expedition CK06-06</strain>
    </source>
</reference>
<dbReference type="EMBL" id="BARW01000302">
    <property type="protein sequence ID" value="GAI62400.1"/>
    <property type="molecule type" value="Genomic_DNA"/>
</dbReference>
<name>X1RGX3_9ZZZZ</name>
<feature type="non-terminal residue" evidence="2">
    <location>
        <position position="186"/>
    </location>
</feature>
<feature type="region of interest" description="Disordered" evidence="1">
    <location>
        <begin position="1"/>
        <end position="21"/>
    </location>
</feature>
<dbReference type="AlphaFoldDB" id="X1RGX3"/>
<comment type="caution">
    <text evidence="2">The sequence shown here is derived from an EMBL/GenBank/DDBJ whole genome shotgun (WGS) entry which is preliminary data.</text>
</comment>
<accession>X1RGX3</accession>
<protein>
    <submittedName>
        <fullName evidence="2">Uncharacterized protein</fullName>
    </submittedName>
</protein>
<gene>
    <name evidence="2" type="ORF">S12H4_01496</name>
</gene>
<evidence type="ECO:0000313" key="2">
    <source>
        <dbReference type="EMBL" id="GAI62400.1"/>
    </source>
</evidence>
<proteinExistence type="predicted"/>
<sequence length="186" mass="21752">MTTGTKKPLAQRKPSLSTPNNNTLLNTDILLRKLTYGVPAPRRMLTPGLLLKKHDYIRAYLVSLGLTTAERDAAFFLLRLYAYYGKVYPKAPNYTEDCYRSKRSFWRAVAKLEEQGIIDRINRYLHHLQISNCYRLDKLVLYLIRYLAEHGCPFLDKFTQDIIKKTANSFWRTIGIIRVRLRDPNP</sequence>
<evidence type="ECO:0000256" key="1">
    <source>
        <dbReference type="SAM" id="MobiDB-lite"/>
    </source>
</evidence>